<evidence type="ECO:0000313" key="1">
    <source>
        <dbReference type="EMBL" id="XCJ16759.1"/>
    </source>
</evidence>
<dbReference type="RefSeq" id="WP_129928077.1">
    <property type="nucleotide sequence ID" value="NZ_CP159510.1"/>
</dbReference>
<dbReference type="NCBIfam" id="NF010189">
    <property type="entry name" value="PRK13668.1"/>
    <property type="match status" value="1"/>
</dbReference>
<dbReference type="EMBL" id="CP159510">
    <property type="protein sequence ID" value="XCJ16759.1"/>
    <property type="molecule type" value="Genomic_DNA"/>
</dbReference>
<gene>
    <name evidence="1" type="ORF">ABNN70_14135</name>
</gene>
<name>A0AAU8IEW1_9BACL</name>
<accession>A0AAU8IEW1</accession>
<protein>
    <submittedName>
        <fullName evidence="1">DUF1444 family protein</fullName>
    </submittedName>
</protein>
<reference evidence="1" key="1">
    <citation type="submission" date="2024-06" db="EMBL/GenBank/DDBJ databases">
        <authorList>
            <person name="Fan A."/>
            <person name="Zhang F.Y."/>
            <person name="Zhang L."/>
        </authorList>
    </citation>
    <scope>NUCLEOTIDE SEQUENCE</scope>
    <source>
        <strain evidence="1">Y61</strain>
    </source>
</reference>
<organism evidence="1">
    <name type="scientific">Sporolactobacillus sp. Y61</name>
    <dbReference type="NCBI Taxonomy" id="3160863"/>
    <lineage>
        <taxon>Bacteria</taxon>
        <taxon>Bacillati</taxon>
        <taxon>Bacillota</taxon>
        <taxon>Bacilli</taxon>
        <taxon>Bacillales</taxon>
        <taxon>Sporolactobacillaceae</taxon>
        <taxon>Sporolactobacillus</taxon>
    </lineage>
</organism>
<dbReference type="Pfam" id="PF07285">
    <property type="entry name" value="DUF1444"/>
    <property type="match status" value="1"/>
</dbReference>
<dbReference type="AlphaFoldDB" id="A0AAU8IEW1"/>
<sequence length="264" mass="29951">MNLVELRKELTKRLASDERTVRFDRQSDKLRIENKDGGRGVTVSLPELLKKYQEKGPDMIPLFVSEIDRGLKAMTRPFAIKGHVDRIFPVIRAASFPVTTKDGKELLTEKHTAETSIYYALDMDGSYRLIDKDALRNEGIDSETIVRAASANLQSLPTGMKKDMVKHNAFYFLNYNDGYDASRILNQQLLKHMKAKAKGDLTVAVPHQDVLIFGDIVNPEGYDILAQMVMKFYSEGRVPITILPFIFENGALEPIFIMANRRPN</sequence>
<proteinExistence type="predicted"/>
<dbReference type="InterPro" id="IPR010838">
    <property type="entry name" value="DUF1444"/>
</dbReference>